<dbReference type="PANTHER" id="PTHR10445:SF0">
    <property type="entry name" value="GENERAL TRANSCRIPTION FACTOR IIF SUBUNIT 2"/>
    <property type="match status" value="1"/>
</dbReference>
<evidence type="ECO:0000313" key="10">
    <source>
        <dbReference type="EMBL" id="KII61586.1"/>
    </source>
</evidence>
<dbReference type="InterPro" id="IPR011039">
    <property type="entry name" value="TFIIF_interaction"/>
</dbReference>
<dbReference type="Proteomes" id="UP000031668">
    <property type="component" value="Unassembled WGS sequence"/>
</dbReference>
<keyword evidence="11" id="KW-1185">Reference proteome</keyword>
<keyword evidence="5" id="KW-0238">DNA-binding</keyword>
<dbReference type="Gene3D" id="1.10.10.10">
    <property type="entry name" value="Winged helix-like DNA-binding domain superfamily/Winged helix DNA-binding domain"/>
    <property type="match status" value="1"/>
</dbReference>
<dbReference type="GO" id="GO:0006367">
    <property type="term" value="P:transcription initiation at RNA polymerase II promoter"/>
    <property type="evidence" value="ECO:0007669"/>
    <property type="project" value="InterPro"/>
</dbReference>
<name>A0A0C2MIY1_THEKT</name>
<dbReference type="PANTHER" id="PTHR10445">
    <property type="entry name" value="GENERAL TRANSCRIPTION FACTOR IIF SUBUNIT 2"/>
    <property type="match status" value="1"/>
</dbReference>
<dbReference type="SUPFAM" id="SSF46785">
    <property type="entry name" value="Winged helix' DNA-binding domain"/>
    <property type="match status" value="1"/>
</dbReference>
<dbReference type="Pfam" id="PF02270">
    <property type="entry name" value="TFIIF_beta"/>
    <property type="match status" value="1"/>
</dbReference>
<dbReference type="SUPFAM" id="SSF50916">
    <property type="entry name" value="Rap30/74 interaction domains"/>
    <property type="match status" value="1"/>
</dbReference>
<keyword evidence="7" id="KW-0539">Nucleus</keyword>
<comment type="similarity">
    <text evidence="2">Belongs to the TFIIF beta subunit family.</text>
</comment>
<organism evidence="10 11">
    <name type="scientific">Thelohanellus kitauei</name>
    <name type="common">Myxosporean</name>
    <dbReference type="NCBI Taxonomy" id="669202"/>
    <lineage>
        <taxon>Eukaryota</taxon>
        <taxon>Metazoa</taxon>
        <taxon>Cnidaria</taxon>
        <taxon>Myxozoa</taxon>
        <taxon>Myxosporea</taxon>
        <taxon>Bivalvulida</taxon>
        <taxon>Platysporina</taxon>
        <taxon>Myxobolidae</taxon>
        <taxon>Thelohanellus</taxon>
    </lineage>
</organism>
<dbReference type="OrthoDB" id="26094at2759"/>
<sequence>MTEEVTDIDCSELNSEVYVLKVPKYAYENILKKTNGSVIGYLTQEKNRGPSQTIFNFDASGIDRKDLKEVQLAELDMASLPFSFNNCPVDRVDSIVLSRGENSSSFCGRVSKRFDLRPFTSKTYLALKKKSIIEKGNRTAESASIQDTALYNYTPKAYHGLSAKLAKKKKEDSKKLRGERSEVLQAIFKCFEKKRFYNIKDLCDQISQPAAFIREVLPEVCDCVSNPQGRDQWELKEQFRCYSQNPP</sequence>
<evidence type="ECO:0000256" key="1">
    <source>
        <dbReference type="ARBA" id="ARBA00004123"/>
    </source>
</evidence>
<comment type="caution">
    <text evidence="10">The sequence shown here is derived from an EMBL/GenBank/DDBJ whole genome shotgun (WGS) entry which is preliminary data.</text>
</comment>
<evidence type="ECO:0000256" key="4">
    <source>
        <dbReference type="ARBA" id="ARBA00023015"/>
    </source>
</evidence>
<keyword evidence="4" id="KW-0805">Transcription regulation</keyword>
<accession>A0A0C2MIY1</accession>
<evidence type="ECO:0000256" key="7">
    <source>
        <dbReference type="ARBA" id="ARBA00023242"/>
    </source>
</evidence>
<dbReference type="AlphaFoldDB" id="A0A0C2MIY1"/>
<keyword evidence="6" id="KW-0804">Transcription</keyword>
<comment type="subcellular location">
    <subcellularLocation>
        <location evidence="1">Nucleus</location>
    </subcellularLocation>
</comment>
<evidence type="ECO:0000256" key="3">
    <source>
        <dbReference type="ARBA" id="ARBA00020815"/>
    </source>
</evidence>
<feature type="domain" description="TFIIF beta subunit HTH" evidence="9">
    <location>
        <begin position="177"/>
        <end position="240"/>
    </location>
</feature>
<dbReference type="GO" id="GO:0005674">
    <property type="term" value="C:transcription factor TFIIF complex"/>
    <property type="evidence" value="ECO:0007669"/>
    <property type="project" value="InterPro"/>
</dbReference>
<evidence type="ECO:0000256" key="6">
    <source>
        <dbReference type="ARBA" id="ARBA00023163"/>
    </source>
</evidence>
<dbReference type="InterPro" id="IPR003196">
    <property type="entry name" value="TFIIF_beta"/>
</dbReference>
<evidence type="ECO:0000256" key="5">
    <source>
        <dbReference type="ARBA" id="ARBA00023125"/>
    </source>
</evidence>
<dbReference type="GO" id="GO:0003677">
    <property type="term" value="F:DNA binding"/>
    <property type="evidence" value="ECO:0007669"/>
    <property type="project" value="UniProtKB-KW"/>
</dbReference>
<dbReference type="InterPro" id="IPR036390">
    <property type="entry name" value="WH_DNA-bd_sf"/>
</dbReference>
<evidence type="ECO:0000256" key="8">
    <source>
        <dbReference type="ARBA" id="ARBA00033388"/>
    </source>
</evidence>
<dbReference type="FunFam" id="1.10.10.10:FF:000035">
    <property type="entry name" value="General transcription factor IIF subunit 2"/>
    <property type="match status" value="1"/>
</dbReference>
<evidence type="ECO:0000313" key="11">
    <source>
        <dbReference type="Proteomes" id="UP000031668"/>
    </source>
</evidence>
<dbReference type="GO" id="GO:0006368">
    <property type="term" value="P:transcription elongation by RNA polymerase II"/>
    <property type="evidence" value="ECO:0007669"/>
    <property type="project" value="UniProtKB-ARBA"/>
</dbReference>
<reference evidence="10 11" key="1">
    <citation type="journal article" date="2014" name="Genome Biol. Evol.">
        <title>The genome of the myxosporean Thelohanellus kitauei shows adaptations to nutrient acquisition within its fish host.</title>
        <authorList>
            <person name="Yang Y."/>
            <person name="Xiong J."/>
            <person name="Zhou Z."/>
            <person name="Huo F."/>
            <person name="Miao W."/>
            <person name="Ran C."/>
            <person name="Liu Y."/>
            <person name="Zhang J."/>
            <person name="Feng J."/>
            <person name="Wang M."/>
            <person name="Wang M."/>
            <person name="Wang L."/>
            <person name="Yao B."/>
        </authorList>
    </citation>
    <scope>NUCLEOTIDE SEQUENCE [LARGE SCALE GENOMIC DNA]</scope>
    <source>
        <strain evidence="10">Wuqing</strain>
    </source>
</reference>
<protein>
    <recommendedName>
        <fullName evidence="3">General transcription factor IIF subunit 2</fullName>
    </recommendedName>
    <alternativeName>
        <fullName evidence="8">Transcription initiation factor IIF subunit beta</fullName>
    </alternativeName>
</protein>
<dbReference type="InterPro" id="IPR040450">
    <property type="entry name" value="TFIIF_beta_HTH"/>
</dbReference>
<dbReference type="OMA" id="VKGPHKN"/>
<proteinExistence type="inferred from homology"/>
<evidence type="ECO:0000256" key="2">
    <source>
        <dbReference type="ARBA" id="ARBA00009543"/>
    </source>
</evidence>
<dbReference type="EMBL" id="JWZT01005319">
    <property type="protein sequence ID" value="KII61586.1"/>
    <property type="molecule type" value="Genomic_DNA"/>
</dbReference>
<gene>
    <name evidence="10" type="ORF">RF11_07508</name>
</gene>
<dbReference type="InterPro" id="IPR036388">
    <property type="entry name" value="WH-like_DNA-bd_sf"/>
</dbReference>
<evidence type="ECO:0000259" key="9">
    <source>
        <dbReference type="Pfam" id="PF02270"/>
    </source>
</evidence>